<protein>
    <recommendedName>
        <fullName evidence="4">DDE-1 domain-containing protein</fullName>
    </recommendedName>
</protein>
<dbReference type="STRING" id="1076256.A0A2H3C7J3"/>
<feature type="region of interest" description="Disordered" evidence="1">
    <location>
        <begin position="1"/>
        <end position="29"/>
    </location>
</feature>
<evidence type="ECO:0000313" key="3">
    <source>
        <dbReference type="Proteomes" id="UP000218334"/>
    </source>
</evidence>
<dbReference type="EMBL" id="KZ293415">
    <property type="protein sequence ID" value="PBK77860.1"/>
    <property type="molecule type" value="Genomic_DNA"/>
</dbReference>
<organism evidence="2 3">
    <name type="scientific">Armillaria solidipes</name>
    <dbReference type="NCBI Taxonomy" id="1076256"/>
    <lineage>
        <taxon>Eukaryota</taxon>
        <taxon>Fungi</taxon>
        <taxon>Dikarya</taxon>
        <taxon>Basidiomycota</taxon>
        <taxon>Agaricomycotina</taxon>
        <taxon>Agaricomycetes</taxon>
        <taxon>Agaricomycetidae</taxon>
        <taxon>Agaricales</taxon>
        <taxon>Marasmiineae</taxon>
        <taxon>Physalacriaceae</taxon>
        <taxon>Armillaria</taxon>
    </lineage>
</organism>
<accession>A0A2H3C7J3</accession>
<dbReference type="Proteomes" id="UP000218334">
    <property type="component" value="Unassembled WGS sequence"/>
</dbReference>
<feature type="compositionally biased region" description="Polar residues" evidence="1">
    <location>
        <begin position="1"/>
        <end position="12"/>
    </location>
</feature>
<evidence type="ECO:0008006" key="4">
    <source>
        <dbReference type="Google" id="ProtNLM"/>
    </source>
</evidence>
<evidence type="ECO:0000256" key="1">
    <source>
        <dbReference type="SAM" id="MobiDB-lite"/>
    </source>
</evidence>
<dbReference type="AlphaFoldDB" id="A0A2H3C7J3"/>
<name>A0A2H3C7J3_9AGAR</name>
<reference evidence="3" key="1">
    <citation type="journal article" date="2017" name="Nat. Ecol. Evol.">
        <title>Genome expansion and lineage-specific genetic innovations in the forest pathogenic fungi Armillaria.</title>
        <authorList>
            <person name="Sipos G."/>
            <person name="Prasanna A.N."/>
            <person name="Walter M.C."/>
            <person name="O'Connor E."/>
            <person name="Balint B."/>
            <person name="Krizsan K."/>
            <person name="Kiss B."/>
            <person name="Hess J."/>
            <person name="Varga T."/>
            <person name="Slot J."/>
            <person name="Riley R."/>
            <person name="Boka B."/>
            <person name="Rigling D."/>
            <person name="Barry K."/>
            <person name="Lee J."/>
            <person name="Mihaltcheva S."/>
            <person name="LaButti K."/>
            <person name="Lipzen A."/>
            <person name="Waldron R."/>
            <person name="Moloney N.M."/>
            <person name="Sperisen C."/>
            <person name="Kredics L."/>
            <person name="Vagvoelgyi C."/>
            <person name="Patrignani A."/>
            <person name="Fitzpatrick D."/>
            <person name="Nagy I."/>
            <person name="Doyle S."/>
            <person name="Anderson J.B."/>
            <person name="Grigoriev I.V."/>
            <person name="Gueldener U."/>
            <person name="Muensterkoetter M."/>
            <person name="Nagy L.G."/>
        </authorList>
    </citation>
    <scope>NUCLEOTIDE SEQUENCE [LARGE SCALE GENOMIC DNA]</scope>
    <source>
        <strain evidence="3">28-4</strain>
    </source>
</reference>
<proteinExistence type="predicted"/>
<sequence length="73" mass="8242">MDETKFQPSGGMSETVIGAAGKKNQYQQRNRNRENITVLVMIRVDEMSVPPVVIFKGKGYQTKWKQNNPVDAS</sequence>
<keyword evidence="3" id="KW-1185">Reference proteome</keyword>
<gene>
    <name evidence="2" type="ORF">ARMSODRAFT_873939</name>
</gene>
<evidence type="ECO:0000313" key="2">
    <source>
        <dbReference type="EMBL" id="PBK77860.1"/>
    </source>
</evidence>